<dbReference type="SUPFAM" id="SSF74653">
    <property type="entry name" value="TolA/TonB C-terminal domain"/>
    <property type="match status" value="1"/>
</dbReference>
<evidence type="ECO:0000313" key="12">
    <source>
        <dbReference type="EMBL" id="GAA3945145.1"/>
    </source>
</evidence>
<evidence type="ECO:0000256" key="1">
    <source>
        <dbReference type="ARBA" id="ARBA00004383"/>
    </source>
</evidence>
<dbReference type="PANTHER" id="PTHR33446:SF2">
    <property type="entry name" value="PROTEIN TONB"/>
    <property type="match status" value="1"/>
</dbReference>
<dbReference type="Pfam" id="PF03544">
    <property type="entry name" value="TonB_C"/>
    <property type="match status" value="1"/>
</dbReference>
<gene>
    <name evidence="12" type="ORF">GCM10022406_29070</name>
</gene>
<evidence type="ECO:0000256" key="7">
    <source>
        <dbReference type="ARBA" id="ARBA00022927"/>
    </source>
</evidence>
<evidence type="ECO:0000256" key="9">
    <source>
        <dbReference type="ARBA" id="ARBA00023136"/>
    </source>
</evidence>
<evidence type="ECO:0000256" key="2">
    <source>
        <dbReference type="ARBA" id="ARBA00006555"/>
    </source>
</evidence>
<evidence type="ECO:0000256" key="4">
    <source>
        <dbReference type="ARBA" id="ARBA00022475"/>
    </source>
</evidence>
<feature type="signal peptide" evidence="10">
    <location>
        <begin position="1"/>
        <end position="24"/>
    </location>
</feature>
<dbReference type="NCBIfam" id="TIGR01352">
    <property type="entry name" value="tonB_Cterm"/>
    <property type="match status" value="1"/>
</dbReference>
<name>A0ABP7NEV4_9BACT</name>
<proteinExistence type="inferred from homology"/>
<organism evidence="12 13">
    <name type="scientific">Hymenobacter algoricola</name>
    <dbReference type="NCBI Taxonomy" id="486267"/>
    <lineage>
        <taxon>Bacteria</taxon>
        <taxon>Pseudomonadati</taxon>
        <taxon>Bacteroidota</taxon>
        <taxon>Cytophagia</taxon>
        <taxon>Cytophagales</taxon>
        <taxon>Hymenobacteraceae</taxon>
        <taxon>Hymenobacter</taxon>
    </lineage>
</organism>
<dbReference type="InterPro" id="IPR006260">
    <property type="entry name" value="TonB/TolA_C"/>
</dbReference>
<dbReference type="PANTHER" id="PTHR33446">
    <property type="entry name" value="PROTEIN TONB-RELATED"/>
    <property type="match status" value="1"/>
</dbReference>
<reference evidence="13" key="1">
    <citation type="journal article" date="2019" name="Int. J. Syst. Evol. Microbiol.">
        <title>The Global Catalogue of Microorganisms (GCM) 10K type strain sequencing project: providing services to taxonomists for standard genome sequencing and annotation.</title>
        <authorList>
            <consortium name="The Broad Institute Genomics Platform"/>
            <consortium name="The Broad Institute Genome Sequencing Center for Infectious Disease"/>
            <person name="Wu L."/>
            <person name="Ma J."/>
        </authorList>
    </citation>
    <scope>NUCLEOTIDE SEQUENCE [LARGE SCALE GENOMIC DNA]</scope>
    <source>
        <strain evidence="13">JCM 17214</strain>
    </source>
</reference>
<dbReference type="InterPro" id="IPR051045">
    <property type="entry name" value="TonB-dependent_transducer"/>
</dbReference>
<evidence type="ECO:0000256" key="8">
    <source>
        <dbReference type="ARBA" id="ARBA00022989"/>
    </source>
</evidence>
<evidence type="ECO:0000256" key="6">
    <source>
        <dbReference type="ARBA" id="ARBA00022692"/>
    </source>
</evidence>
<keyword evidence="10" id="KW-0732">Signal</keyword>
<feature type="domain" description="TonB C-terminal" evidence="11">
    <location>
        <begin position="84"/>
        <end position="144"/>
    </location>
</feature>
<dbReference type="RefSeq" id="WP_345115405.1">
    <property type="nucleotide sequence ID" value="NZ_BAABDH010000094.1"/>
</dbReference>
<accession>A0ABP7NEV4</accession>
<keyword evidence="4" id="KW-1003">Cell membrane</keyword>
<evidence type="ECO:0000256" key="10">
    <source>
        <dbReference type="SAM" id="SignalP"/>
    </source>
</evidence>
<evidence type="ECO:0000313" key="13">
    <source>
        <dbReference type="Proteomes" id="UP001499909"/>
    </source>
</evidence>
<keyword evidence="13" id="KW-1185">Reference proteome</keyword>
<dbReference type="EMBL" id="BAABDH010000094">
    <property type="protein sequence ID" value="GAA3945145.1"/>
    <property type="molecule type" value="Genomic_DNA"/>
</dbReference>
<keyword evidence="6" id="KW-0812">Transmembrane</keyword>
<dbReference type="Proteomes" id="UP001499909">
    <property type="component" value="Unassembled WGS sequence"/>
</dbReference>
<evidence type="ECO:0000259" key="11">
    <source>
        <dbReference type="Pfam" id="PF03544"/>
    </source>
</evidence>
<keyword evidence="5" id="KW-0997">Cell inner membrane</keyword>
<keyword evidence="3" id="KW-0813">Transport</keyword>
<evidence type="ECO:0000256" key="5">
    <source>
        <dbReference type="ARBA" id="ARBA00022519"/>
    </source>
</evidence>
<evidence type="ECO:0000256" key="3">
    <source>
        <dbReference type="ARBA" id="ARBA00022448"/>
    </source>
</evidence>
<comment type="subcellular location">
    <subcellularLocation>
        <location evidence="1">Cell inner membrane</location>
        <topology evidence="1">Single-pass membrane protein</topology>
        <orientation evidence="1">Periplasmic side</orientation>
    </subcellularLocation>
</comment>
<keyword evidence="9" id="KW-0472">Membrane</keyword>
<keyword evidence="7" id="KW-0653">Protein transport</keyword>
<sequence length="147" mass="16342">MSTIHYCRLAGALLLSVGSFAGFAQRRPAVPAAQLLQKPAPKVYTYVEQMPSFPGGLVRLNEYLQKNSRYGAQLQRVAPKDAHRVFVRFLIEPDGQLTHVELLKGTSAAYDEEALRLVQAMPRWTPGRQNGQPVTVEHTLLLSFGKP</sequence>
<comment type="similarity">
    <text evidence="2">Belongs to the TonB family.</text>
</comment>
<feature type="chain" id="PRO_5045274411" description="TonB C-terminal domain-containing protein" evidence="10">
    <location>
        <begin position="25"/>
        <end position="147"/>
    </location>
</feature>
<keyword evidence="8" id="KW-1133">Transmembrane helix</keyword>
<protein>
    <recommendedName>
        <fullName evidence="11">TonB C-terminal domain-containing protein</fullName>
    </recommendedName>
</protein>
<comment type="caution">
    <text evidence="12">The sequence shown here is derived from an EMBL/GenBank/DDBJ whole genome shotgun (WGS) entry which is preliminary data.</text>
</comment>
<dbReference type="InterPro" id="IPR037682">
    <property type="entry name" value="TonB_C"/>
</dbReference>
<dbReference type="Gene3D" id="3.30.1150.10">
    <property type="match status" value="1"/>
</dbReference>